<dbReference type="AlphaFoldDB" id="A0A5S3Z151"/>
<accession>A0A5S3Z151</accession>
<name>A0A5S3Z151_9GAMM</name>
<dbReference type="Gene3D" id="3.40.50.450">
    <property type="match status" value="1"/>
</dbReference>
<evidence type="ECO:0000313" key="3">
    <source>
        <dbReference type="Proteomes" id="UP000305874"/>
    </source>
</evidence>
<proteinExistence type="predicted"/>
<gene>
    <name evidence="2" type="ORF">CWC05_18310</name>
</gene>
<dbReference type="InterPro" id="IPR036490">
    <property type="entry name" value="ThsB_TIR-like_sf"/>
</dbReference>
<feature type="domain" description="Thoeris protein ThsB TIR-like" evidence="1">
    <location>
        <begin position="34"/>
        <end position="120"/>
    </location>
</feature>
<dbReference type="InterPro" id="IPR015032">
    <property type="entry name" value="ThsB__TIR-like_domain"/>
</dbReference>
<dbReference type="Proteomes" id="UP000305874">
    <property type="component" value="Unassembled WGS sequence"/>
</dbReference>
<sequence length="151" mass="16745">MLLPGVGGIILGSATGTLLNKIGEKNLIMKKKVFVSFDFDNDKALKGFVIGQSKLEQSPFMVIDHSLKEAAPEANWKDKARAAIRRADIVMVIVGSETYRAPGVLAEVAMARQEGKPVIQLIGYRDGDYKPVENAGRLYRWTWENLRKLLA</sequence>
<evidence type="ECO:0000259" key="1">
    <source>
        <dbReference type="Pfam" id="PF08937"/>
    </source>
</evidence>
<comment type="caution">
    <text evidence="2">The sequence shown here is derived from an EMBL/GenBank/DDBJ whole genome shotgun (WGS) entry which is preliminary data.</text>
</comment>
<dbReference type="SUPFAM" id="SSF52206">
    <property type="entry name" value="Hypothetical protein MTH538"/>
    <property type="match status" value="1"/>
</dbReference>
<reference evidence="3" key="2">
    <citation type="submission" date="2019-06" db="EMBL/GenBank/DDBJ databases">
        <title>Co-occurence of chitin degradation, pigmentation and bioactivity in marine Pseudoalteromonas.</title>
        <authorList>
            <person name="Sonnenschein E.C."/>
            <person name="Bech P.K."/>
        </authorList>
    </citation>
    <scope>NUCLEOTIDE SEQUENCE [LARGE SCALE GENOMIC DNA]</scope>
    <source>
        <strain evidence="3">S2897</strain>
    </source>
</reference>
<evidence type="ECO:0000313" key="2">
    <source>
        <dbReference type="EMBL" id="TMP85495.1"/>
    </source>
</evidence>
<dbReference type="Pfam" id="PF08937">
    <property type="entry name" value="ThsB_TIR"/>
    <property type="match status" value="1"/>
</dbReference>
<dbReference type="EMBL" id="PNCG01000026">
    <property type="protein sequence ID" value="TMP85495.1"/>
    <property type="molecule type" value="Genomic_DNA"/>
</dbReference>
<organism evidence="2 3">
    <name type="scientific">Pseudoalteromonas ruthenica</name>
    <dbReference type="NCBI Taxonomy" id="151081"/>
    <lineage>
        <taxon>Bacteria</taxon>
        <taxon>Pseudomonadati</taxon>
        <taxon>Pseudomonadota</taxon>
        <taxon>Gammaproteobacteria</taxon>
        <taxon>Alteromonadales</taxon>
        <taxon>Pseudoalteromonadaceae</taxon>
        <taxon>Pseudoalteromonas</taxon>
    </lineage>
</organism>
<protein>
    <recommendedName>
        <fullName evidence="1">Thoeris protein ThsB TIR-like domain-containing protein</fullName>
    </recommendedName>
</protein>
<reference evidence="2 3" key="1">
    <citation type="submission" date="2017-12" db="EMBL/GenBank/DDBJ databases">
        <authorList>
            <person name="Paulsen S."/>
            <person name="Gram L.K."/>
        </authorList>
    </citation>
    <scope>NUCLEOTIDE SEQUENCE [LARGE SCALE GENOMIC DNA]</scope>
    <source>
        <strain evidence="2 3">S2897</strain>
    </source>
</reference>